<dbReference type="Proteomes" id="UP001597545">
    <property type="component" value="Unassembled WGS sequence"/>
</dbReference>
<evidence type="ECO:0008006" key="4">
    <source>
        <dbReference type="Google" id="ProtNLM"/>
    </source>
</evidence>
<keyword evidence="1" id="KW-0472">Membrane</keyword>
<dbReference type="EMBL" id="JBHULR010000004">
    <property type="protein sequence ID" value="MFD2548459.1"/>
    <property type="molecule type" value="Genomic_DNA"/>
</dbReference>
<protein>
    <recommendedName>
        <fullName evidence="4">LPXTG cell wall anchor domain-containing protein</fullName>
    </recommendedName>
</protein>
<name>A0ABW5KHI0_9SPHI</name>
<evidence type="ECO:0000313" key="3">
    <source>
        <dbReference type="Proteomes" id="UP001597545"/>
    </source>
</evidence>
<keyword evidence="1" id="KW-1133">Transmembrane helix</keyword>
<accession>A0ABW5KHI0</accession>
<evidence type="ECO:0000313" key="2">
    <source>
        <dbReference type="EMBL" id="MFD2548459.1"/>
    </source>
</evidence>
<keyword evidence="3" id="KW-1185">Reference proteome</keyword>
<reference evidence="3" key="1">
    <citation type="journal article" date="2019" name="Int. J. Syst. Evol. Microbiol.">
        <title>The Global Catalogue of Microorganisms (GCM) 10K type strain sequencing project: providing services to taxonomists for standard genome sequencing and annotation.</title>
        <authorList>
            <consortium name="The Broad Institute Genomics Platform"/>
            <consortium name="The Broad Institute Genome Sequencing Center for Infectious Disease"/>
            <person name="Wu L."/>
            <person name="Ma J."/>
        </authorList>
    </citation>
    <scope>NUCLEOTIDE SEQUENCE [LARGE SCALE GENOMIC DNA]</scope>
    <source>
        <strain evidence="3">KCTC 42662</strain>
    </source>
</reference>
<feature type="transmembrane region" description="Helical" evidence="1">
    <location>
        <begin position="6"/>
        <end position="24"/>
    </location>
</feature>
<sequence length="50" mass="5857">MEVNYIIIGAVALGIILLIFWLVFRNQRDRKGLEKDLNRTTTRTEKHNGE</sequence>
<gene>
    <name evidence="2" type="ORF">ACFSR5_12470</name>
</gene>
<keyword evidence="1" id="KW-0812">Transmembrane</keyword>
<organism evidence="2 3">
    <name type="scientific">Sphingobacterium suaedae</name>
    <dbReference type="NCBI Taxonomy" id="1686402"/>
    <lineage>
        <taxon>Bacteria</taxon>
        <taxon>Pseudomonadati</taxon>
        <taxon>Bacteroidota</taxon>
        <taxon>Sphingobacteriia</taxon>
        <taxon>Sphingobacteriales</taxon>
        <taxon>Sphingobacteriaceae</taxon>
        <taxon>Sphingobacterium</taxon>
    </lineage>
</organism>
<proteinExistence type="predicted"/>
<comment type="caution">
    <text evidence="2">The sequence shown here is derived from an EMBL/GenBank/DDBJ whole genome shotgun (WGS) entry which is preliminary data.</text>
</comment>
<evidence type="ECO:0000256" key="1">
    <source>
        <dbReference type="SAM" id="Phobius"/>
    </source>
</evidence>
<dbReference type="RefSeq" id="WP_380904233.1">
    <property type="nucleotide sequence ID" value="NZ_JBHUEG010000001.1"/>
</dbReference>